<dbReference type="InterPro" id="IPR011611">
    <property type="entry name" value="PfkB_dom"/>
</dbReference>
<keyword evidence="3" id="KW-0418">Kinase</keyword>
<feature type="domain" description="Carbohydrate kinase PfkB" evidence="4">
    <location>
        <begin position="16"/>
        <end position="285"/>
    </location>
</feature>
<dbReference type="EMBL" id="BMER01000001">
    <property type="protein sequence ID" value="GGG85665.1"/>
    <property type="molecule type" value="Genomic_DNA"/>
</dbReference>
<keyword evidence="2" id="KW-0808">Transferase</keyword>
<evidence type="ECO:0000256" key="1">
    <source>
        <dbReference type="ARBA" id="ARBA00010688"/>
    </source>
</evidence>
<dbReference type="RefSeq" id="WP_188505616.1">
    <property type="nucleotide sequence ID" value="NZ_BMER01000001.1"/>
</dbReference>
<evidence type="ECO:0000313" key="6">
    <source>
        <dbReference type="Proteomes" id="UP000660862"/>
    </source>
</evidence>
<keyword evidence="6" id="KW-1185">Reference proteome</keyword>
<comment type="caution">
    <text evidence="5">The sequence shown here is derived from an EMBL/GenBank/DDBJ whole genome shotgun (WGS) entry which is preliminary data.</text>
</comment>
<dbReference type="AlphaFoldDB" id="A0A917HNI3"/>
<reference evidence="5" key="1">
    <citation type="journal article" date="2014" name="Int. J. Syst. Evol. Microbiol.">
        <title>Complete genome sequence of Corynebacterium casei LMG S-19264T (=DSM 44701T), isolated from a smear-ripened cheese.</title>
        <authorList>
            <consortium name="US DOE Joint Genome Institute (JGI-PGF)"/>
            <person name="Walter F."/>
            <person name="Albersmeier A."/>
            <person name="Kalinowski J."/>
            <person name="Ruckert C."/>
        </authorList>
    </citation>
    <scope>NUCLEOTIDE SEQUENCE</scope>
    <source>
        <strain evidence="5">CGMCC 1.12195</strain>
    </source>
</reference>
<name>A0A917HNI3_9SPHI</name>
<dbReference type="Proteomes" id="UP000660862">
    <property type="component" value="Unassembled WGS sequence"/>
</dbReference>
<dbReference type="Pfam" id="PF00294">
    <property type="entry name" value="PfkB"/>
    <property type="match status" value="1"/>
</dbReference>
<dbReference type="SUPFAM" id="SSF53613">
    <property type="entry name" value="Ribokinase-like"/>
    <property type="match status" value="1"/>
</dbReference>
<evidence type="ECO:0000259" key="4">
    <source>
        <dbReference type="Pfam" id="PF00294"/>
    </source>
</evidence>
<dbReference type="GO" id="GO:0016301">
    <property type="term" value="F:kinase activity"/>
    <property type="evidence" value="ECO:0007669"/>
    <property type="project" value="UniProtKB-KW"/>
</dbReference>
<dbReference type="PANTHER" id="PTHR43085:SF57">
    <property type="entry name" value="CARBOHYDRATE KINASE PFKB DOMAIN-CONTAINING PROTEIN"/>
    <property type="match status" value="1"/>
</dbReference>
<dbReference type="InterPro" id="IPR029056">
    <property type="entry name" value="Ribokinase-like"/>
</dbReference>
<dbReference type="PANTHER" id="PTHR43085">
    <property type="entry name" value="HEXOKINASE FAMILY MEMBER"/>
    <property type="match status" value="1"/>
</dbReference>
<dbReference type="Gene3D" id="3.40.1190.20">
    <property type="match status" value="1"/>
</dbReference>
<proteinExistence type="inferred from homology"/>
<organism evidence="5 6">
    <name type="scientific">Parapedobacter pyrenivorans</name>
    <dbReference type="NCBI Taxonomy" id="1305674"/>
    <lineage>
        <taxon>Bacteria</taxon>
        <taxon>Pseudomonadati</taxon>
        <taxon>Bacteroidota</taxon>
        <taxon>Sphingobacteriia</taxon>
        <taxon>Sphingobacteriales</taxon>
        <taxon>Sphingobacteriaceae</taxon>
        <taxon>Parapedobacter</taxon>
    </lineage>
</organism>
<accession>A0A917HNI3</accession>
<evidence type="ECO:0000313" key="5">
    <source>
        <dbReference type="EMBL" id="GGG85665.1"/>
    </source>
</evidence>
<sequence length="302" mass="33002">MGESNRIFCFGEVLWDEVEGVDFPGGAPLNVAYHMAKDDRFDVYMISSVGGDAAGKRMLSLIDGWSINARFIQSNDDYATGRVVANVLDRNNVSYDILRPVAWDHIQKDSELSTYIPENACLIFGSLACRNSVSRQTLLNLLSKKCLRVFDINLRGNYYDRQTLSILLSSTDLLKINEEELAEVTRIFQPASARAPEQIQVRALLGRFGIKEAVVTRGADGASYYTFDEQVDAAGITVPVADTIGCGDAFLAAFLRHRLGGATVEVALTHAVLTGAFIAEQPGGCPAYKLADLDAFMKSKLG</sequence>
<dbReference type="InterPro" id="IPR050306">
    <property type="entry name" value="PfkB_Carbo_kinase"/>
</dbReference>
<protein>
    <submittedName>
        <fullName evidence="5">Fructokinase</fullName>
    </submittedName>
</protein>
<evidence type="ECO:0000256" key="3">
    <source>
        <dbReference type="ARBA" id="ARBA00022777"/>
    </source>
</evidence>
<gene>
    <name evidence="5" type="ORF">GCM10007415_18800</name>
</gene>
<evidence type="ECO:0000256" key="2">
    <source>
        <dbReference type="ARBA" id="ARBA00022679"/>
    </source>
</evidence>
<comment type="similarity">
    <text evidence="1">Belongs to the carbohydrate kinase PfkB family.</text>
</comment>
<reference evidence="5" key="2">
    <citation type="submission" date="2020-09" db="EMBL/GenBank/DDBJ databases">
        <authorList>
            <person name="Sun Q."/>
            <person name="Zhou Y."/>
        </authorList>
    </citation>
    <scope>NUCLEOTIDE SEQUENCE</scope>
    <source>
        <strain evidence="5">CGMCC 1.12195</strain>
    </source>
</reference>